<dbReference type="PANTHER" id="PTHR40076">
    <property type="entry name" value="MEMBRANE PROTEIN-RELATED"/>
    <property type="match status" value="1"/>
</dbReference>
<evidence type="ECO:0000313" key="2">
    <source>
        <dbReference type="EMBL" id="ABB29043.1"/>
    </source>
</evidence>
<dbReference type="STRING" id="340177.Cag_1792"/>
<feature type="transmembrane region" description="Helical" evidence="1">
    <location>
        <begin position="207"/>
        <end position="225"/>
    </location>
</feature>
<dbReference type="EMBL" id="CP000108">
    <property type="protein sequence ID" value="ABB29043.1"/>
    <property type="molecule type" value="Genomic_DNA"/>
</dbReference>
<accession>Q3APN2</accession>
<sequence>MISAWINLSPLKNIFKKELNEGLPAHYGLRTLGQGIATYNKQKRVMAAFDFGTTVPPEQFSHFRHHPVQLDIQRALREGWELFRNNPSEFLGFTLVCFAAWLVGLLFDGGSSIIFSSIAAPLYSGYTMAVFRIAKGESLEFSDFFKGFNYLLPLFLASLACTLFVSFGLMLFILPGIYLAVSYMFTTFFIIDYKMNFWQAMETSRTIITRSWFSFFAFAIVLFIINVAGAFLFGIGMIVSAPVTACAAAVAYRNCMGVQISSIDEE</sequence>
<gene>
    <name evidence="2" type="ordered locus">Cag_1792</name>
</gene>
<dbReference type="eggNOG" id="COG5523">
    <property type="taxonomic scope" value="Bacteria"/>
</dbReference>
<protein>
    <submittedName>
        <fullName evidence="2">Uncharacterized protein</fullName>
    </submittedName>
</protein>
<proteinExistence type="predicted"/>
<dbReference type="InterPro" id="IPR010380">
    <property type="entry name" value="DUF975"/>
</dbReference>
<feature type="transmembrane region" description="Helical" evidence="1">
    <location>
        <begin position="90"/>
        <end position="107"/>
    </location>
</feature>
<dbReference type="PANTHER" id="PTHR40076:SF1">
    <property type="entry name" value="MEMBRANE PROTEIN"/>
    <property type="match status" value="1"/>
</dbReference>
<name>Q3APN2_CHLCH</name>
<dbReference type="KEGG" id="cch:Cag_1792"/>
<feature type="transmembrane region" description="Helical" evidence="1">
    <location>
        <begin position="177"/>
        <end position="195"/>
    </location>
</feature>
<keyword evidence="1" id="KW-1133">Transmembrane helix</keyword>
<reference evidence="2" key="1">
    <citation type="submission" date="2005-08" db="EMBL/GenBank/DDBJ databases">
        <title>Complete sequence of Chlorobium chlorochromatii CaD3.</title>
        <authorList>
            <person name="Copeland A."/>
            <person name="Lucas S."/>
            <person name="Lapidus A."/>
            <person name="Barry K."/>
            <person name="Detter J.C."/>
            <person name="Glavina T."/>
            <person name="Hammon N."/>
            <person name="Israni S."/>
            <person name="Pitluck S."/>
            <person name="Bryant D."/>
            <person name="Schmutz J."/>
            <person name="Larimer F."/>
            <person name="Land M."/>
            <person name="Kyrpides N."/>
            <person name="Ivanova N."/>
            <person name="Richardson P."/>
        </authorList>
    </citation>
    <scope>NUCLEOTIDE SEQUENCE [LARGE SCALE GENOMIC DNA]</scope>
    <source>
        <strain evidence="2">CaD3</strain>
    </source>
</reference>
<keyword evidence="1" id="KW-0812">Transmembrane</keyword>
<keyword evidence="1" id="KW-0472">Membrane</keyword>
<dbReference type="HOGENOM" id="CLU_073576_0_0_10"/>
<organism evidence="2">
    <name type="scientific">Chlorobium chlorochromatii (strain CaD3)</name>
    <dbReference type="NCBI Taxonomy" id="340177"/>
    <lineage>
        <taxon>Bacteria</taxon>
        <taxon>Pseudomonadati</taxon>
        <taxon>Chlorobiota</taxon>
        <taxon>Chlorobiia</taxon>
        <taxon>Chlorobiales</taxon>
        <taxon>Chlorobiaceae</taxon>
        <taxon>Chlorobium/Pelodictyon group</taxon>
        <taxon>Chlorobium</taxon>
    </lineage>
</organism>
<feature type="transmembrane region" description="Helical" evidence="1">
    <location>
        <begin position="151"/>
        <end position="171"/>
    </location>
</feature>
<feature type="transmembrane region" description="Helical" evidence="1">
    <location>
        <begin position="113"/>
        <end position="131"/>
    </location>
</feature>
<dbReference type="AlphaFoldDB" id="Q3APN2"/>
<evidence type="ECO:0000256" key="1">
    <source>
        <dbReference type="SAM" id="Phobius"/>
    </source>
</evidence>